<accession>A0A1D6M0N0</accession>
<dbReference type="InterPro" id="IPR036426">
    <property type="entry name" value="Bulb-type_lectin_dom_sf"/>
</dbReference>
<proteinExistence type="predicted"/>
<keyword evidence="3 7" id="KW-0675">Receptor</keyword>
<dbReference type="EMBL" id="CM000782">
    <property type="protein sequence ID" value="AQK84855.1"/>
    <property type="molecule type" value="Genomic_DNA"/>
</dbReference>
<organism evidence="7">
    <name type="scientific">Zea mays</name>
    <name type="common">Maize</name>
    <dbReference type="NCBI Taxonomy" id="4577"/>
    <lineage>
        <taxon>Eukaryota</taxon>
        <taxon>Viridiplantae</taxon>
        <taxon>Streptophyta</taxon>
        <taxon>Embryophyta</taxon>
        <taxon>Tracheophyta</taxon>
        <taxon>Spermatophyta</taxon>
        <taxon>Magnoliopsida</taxon>
        <taxon>Liliopsida</taxon>
        <taxon>Poales</taxon>
        <taxon>Poaceae</taxon>
        <taxon>PACMAD clade</taxon>
        <taxon>Panicoideae</taxon>
        <taxon>Andropogonodae</taxon>
        <taxon>Andropogoneae</taxon>
        <taxon>Tripsacinae</taxon>
        <taxon>Zea</taxon>
    </lineage>
</organism>
<dbReference type="GO" id="GO:0016020">
    <property type="term" value="C:membrane"/>
    <property type="evidence" value="ECO:0007669"/>
    <property type="project" value="UniProtKB-SubCell"/>
</dbReference>
<dbReference type="Gene3D" id="2.90.10.10">
    <property type="entry name" value="Bulb-type lectin domain"/>
    <property type="match status" value="1"/>
</dbReference>
<dbReference type="EMBL" id="CM000782">
    <property type="protein sequence ID" value="AQK84851.1"/>
    <property type="molecule type" value="Genomic_DNA"/>
</dbReference>
<keyword evidence="7" id="KW-0418">Kinase</keyword>
<evidence type="ECO:0000256" key="3">
    <source>
        <dbReference type="ARBA" id="ARBA00023170"/>
    </source>
</evidence>
<gene>
    <name evidence="7" type="ORF">ZEAMMB73_Zm00001d037810</name>
</gene>
<dbReference type="EMBL" id="CM000782">
    <property type="protein sequence ID" value="AQK84845.1"/>
    <property type="molecule type" value="Genomic_DNA"/>
</dbReference>
<evidence type="ECO:0000256" key="5">
    <source>
        <dbReference type="ARBA" id="ARBA00048679"/>
    </source>
</evidence>
<reference evidence="7" key="1">
    <citation type="submission" date="2015-12" db="EMBL/GenBank/DDBJ databases">
        <title>Update maize B73 reference genome by single molecule sequencing technologies.</title>
        <authorList>
            <consortium name="Maize Genome Sequencing Project"/>
            <person name="Ware D."/>
        </authorList>
    </citation>
    <scope>NUCLEOTIDE SEQUENCE</scope>
    <source>
        <tissue evidence="7">Seedling</tissue>
    </source>
</reference>
<evidence type="ECO:0000256" key="6">
    <source>
        <dbReference type="SAM" id="SignalP"/>
    </source>
</evidence>
<keyword evidence="7" id="KW-0808">Transferase</keyword>
<evidence type="ECO:0000313" key="7">
    <source>
        <dbReference type="EMBL" id="AQK84851.1"/>
    </source>
</evidence>
<comment type="catalytic activity">
    <reaction evidence="5">
        <text>L-seryl-[protein] + ATP = O-phospho-L-seryl-[protein] + ADP + H(+)</text>
        <dbReference type="Rhea" id="RHEA:17989"/>
        <dbReference type="Rhea" id="RHEA-COMP:9863"/>
        <dbReference type="Rhea" id="RHEA-COMP:11604"/>
        <dbReference type="ChEBI" id="CHEBI:15378"/>
        <dbReference type="ChEBI" id="CHEBI:29999"/>
        <dbReference type="ChEBI" id="CHEBI:30616"/>
        <dbReference type="ChEBI" id="CHEBI:83421"/>
        <dbReference type="ChEBI" id="CHEBI:456216"/>
        <dbReference type="EC" id="2.7.11.1"/>
    </reaction>
</comment>
<dbReference type="GO" id="GO:0004674">
    <property type="term" value="F:protein serine/threonine kinase activity"/>
    <property type="evidence" value="ECO:0007669"/>
    <property type="project" value="UniProtKB-EC"/>
</dbReference>
<feature type="chain" id="PRO_5010806857" description="non-specific serine/threonine protein kinase" evidence="6">
    <location>
        <begin position="28"/>
        <end position="113"/>
    </location>
</feature>
<keyword evidence="6" id="KW-0732">Signal</keyword>
<name>A0A1D6M0N0_MAIZE</name>
<protein>
    <recommendedName>
        <fullName evidence="2">non-specific serine/threonine protein kinase</fullName>
        <ecNumber evidence="2">2.7.11.1</ecNumber>
    </recommendedName>
</protein>
<dbReference type="EC" id="2.7.11.1" evidence="2"/>
<comment type="subcellular location">
    <subcellularLocation>
        <location evidence="1">Membrane</location>
        <topology evidence="1">Single-pass type I membrane protein</topology>
    </subcellularLocation>
</comment>
<dbReference type="AlphaFoldDB" id="A0A1D6M0N0"/>
<feature type="signal peptide" evidence="6">
    <location>
        <begin position="1"/>
        <end position="27"/>
    </location>
</feature>
<comment type="catalytic activity">
    <reaction evidence="4">
        <text>L-threonyl-[protein] + ATP = O-phospho-L-threonyl-[protein] + ADP + H(+)</text>
        <dbReference type="Rhea" id="RHEA:46608"/>
        <dbReference type="Rhea" id="RHEA-COMP:11060"/>
        <dbReference type="Rhea" id="RHEA-COMP:11605"/>
        <dbReference type="ChEBI" id="CHEBI:15378"/>
        <dbReference type="ChEBI" id="CHEBI:30013"/>
        <dbReference type="ChEBI" id="CHEBI:30616"/>
        <dbReference type="ChEBI" id="CHEBI:61977"/>
        <dbReference type="ChEBI" id="CHEBI:456216"/>
        <dbReference type="EC" id="2.7.11.1"/>
    </reaction>
</comment>
<evidence type="ECO:0000256" key="4">
    <source>
        <dbReference type="ARBA" id="ARBA00047899"/>
    </source>
</evidence>
<evidence type="ECO:0000256" key="1">
    <source>
        <dbReference type="ARBA" id="ARBA00004479"/>
    </source>
</evidence>
<evidence type="ECO:0000256" key="2">
    <source>
        <dbReference type="ARBA" id="ARBA00012513"/>
    </source>
</evidence>
<sequence>MLQISMNPLLTLLLLLITSLHAPPCSSASTTTAATATDTLAAGQALASGDRLVSRNGKFALGFFQPTTAVVAGGPRKLRWRTCLTTLCKIQFFHTMVIAHIYTILKLQIQFVP</sequence>